<proteinExistence type="predicted"/>
<dbReference type="AlphaFoldDB" id="A0A2T7DRG3"/>
<evidence type="ECO:0000313" key="2">
    <source>
        <dbReference type="Proteomes" id="UP000244336"/>
    </source>
</evidence>
<name>A0A2T7DRG3_9POAL</name>
<reference evidence="1 2" key="1">
    <citation type="submission" date="2018-04" db="EMBL/GenBank/DDBJ databases">
        <title>WGS assembly of Panicum hallii var. hallii HAL2.</title>
        <authorList>
            <person name="Lovell J."/>
            <person name="Jenkins J."/>
            <person name="Lowry D."/>
            <person name="Mamidi S."/>
            <person name="Sreedasyam A."/>
            <person name="Weng X."/>
            <person name="Barry K."/>
            <person name="Bonette J."/>
            <person name="Campitelli B."/>
            <person name="Daum C."/>
            <person name="Gordon S."/>
            <person name="Gould B."/>
            <person name="Lipzen A."/>
            <person name="MacQueen A."/>
            <person name="Palacio-Mejia J."/>
            <person name="Plott C."/>
            <person name="Shakirov E."/>
            <person name="Shu S."/>
            <person name="Yoshinaga Y."/>
            <person name="Zane M."/>
            <person name="Rokhsar D."/>
            <person name="Grimwood J."/>
            <person name="Schmutz J."/>
            <person name="Juenger T."/>
        </authorList>
    </citation>
    <scope>NUCLEOTIDE SEQUENCE [LARGE SCALE GENOMIC DNA]</scope>
    <source>
        <strain evidence="2">cv. HAL2</strain>
    </source>
</reference>
<dbReference type="Proteomes" id="UP000244336">
    <property type="component" value="Chromosome 5"/>
</dbReference>
<accession>A0A2T7DRG3</accession>
<gene>
    <name evidence="1" type="ORF">GQ55_5G489000</name>
</gene>
<protein>
    <submittedName>
        <fullName evidence="1">Uncharacterized protein</fullName>
    </submittedName>
</protein>
<dbReference type="Gramene" id="PUZ58175">
    <property type="protein sequence ID" value="PUZ58175"/>
    <property type="gene ID" value="GQ55_5G489000"/>
</dbReference>
<sequence length="113" mass="12631">MARVLMPVEAKISPHLPHHVSHQVIFDAAIICFSVFQHVNSDAALAFCFNVAVSDFRCWDCLFTMLQPVSLGVDIFLNVAASESMYGDYFMYMLQPASLDVVLMCLQKIVGNK</sequence>
<organism evidence="1 2">
    <name type="scientific">Panicum hallii var. hallii</name>
    <dbReference type="NCBI Taxonomy" id="1504633"/>
    <lineage>
        <taxon>Eukaryota</taxon>
        <taxon>Viridiplantae</taxon>
        <taxon>Streptophyta</taxon>
        <taxon>Embryophyta</taxon>
        <taxon>Tracheophyta</taxon>
        <taxon>Spermatophyta</taxon>
        <taxon>Magnoliopsida</taxon>
        <taxon>Liliopsida</taxon>
        <taxon>Poales</taxon>
        <taxon>Poaceae</taxon>
        <taxon>PACMAD clade</taxon>
        <taxon>Panicoideae</taxon>
        <taxon>Panicodae</taxon>
        <taxon>Paniceae</taxon>
        <taxon>Panicinae</taxon>
        <taxon>Panicum</taxon>
        <taxon>Panicum sect. Panicum</taxon>
    </lineage>
</organism>
<dbReference type="EMBL" id="CM009753">
    <property type="protein sequence ID" value="PUZ58175.1"/>
    <property type="molecule type" value="Genomic_DNA"/>
</dbReference>
<evidence type="ECO:0000313" key="1">
    <source>
        <dbReference type="EMBL" id="PUZ58175.1"/>
    </source>
</evidence>
<keyword evidence="2" id="KW-1185">Reference proteome</keyword>